<protein>
    <recommendedName>
        <fullName evidence="3">Chromo domain-containing protein</fullName>
    </recommendedName>
</protein>
<evidence type="ECO:0000313" key="1">
    <source>
        <dbReference type="EnsemblProtists" id="EOD34671"/>
    </source>
</evidence>
<reference evidence="1" key="2">
    <citation type="submission" date="2024-10" db="UniProtKB">
        <authorList>
            <consortium name="EnsemblProtists"/>
        </authorList>
    </citation>
    <scope>IDENTIFICATION</scope>
</reference>
<proteinExistence type="predicted"/>
<organism evidence="1 2">
    <name type="scientific">Emiliania huxleyi (strain CCMP1516)</name>
    <dbReference type="NCBI Taxonomy" id="280463"/>
    <lineage>
        <taxon>Eukaryota</taxon>
        <taxon>Haptista</taxon>
        <taxon>Haptophyta</taxon>
        <taxon>Prymnesiophyceae</taxon>
        <taxon>Isochrysidales</taxon>
        <taxon>Noelaerhabdaceae</taxon>
        <taxon>Emiliania</taxon>
    </lineage>
</organism>
<dbReference type="HOGENOM" id="CLU_2077537_0_0_1"/>
<keyword evidence="2" id="KW-1185">Reference proteome</keyword>
<reference evidence="2" key="1">
    <citation type="journal article" date="2013" name="Nature">
        <title>Pan genome of the phytoplankton Emiliania underpins its global distribution.</title>
        <authorList>
            <person name="Read B.A."/>
            <person name="Kegel J."/>
            <person name="Klute M.J."/>
            <person name="Kuo A."/>
            <person name="Lefebvre S.C."/>
            <person name="Maumus F."/>
            <person name="Mayer C."/>
            <person name="Miller J."/>
            <person name="Monier A."/>
            <person name="Salamov A."/>
            <person name="Young J."/>
            <person name="Aguilar M."/>
            <person name="Claverie J.M."/>
            <person name="Frickenhaus S."/>
            <person name="Gonzalez K."/>
            <person name="Herman E.K."/>
            <person name="Lin Y.C."/>
            <person name="Napier J."/>
            <person name="Ogata H."/>
            <person name="Sarno A.F."/>
            <person name="Shmutz J."/>
            <person name="Schroeder D."/>
            <person name="de Vargas C."/>
            <person name="Verret F."/>
            <person name="von Dassow P."/>
            <person name="Valentin K."/>
            <person name="Van de Peer Y."/>
            <person name="Wheeler G."/>
            <person name="Dacks J.B."/>
            <person name="Delwiche C.F."/>
            <person name="Dyhrman S.T."/>
            <person name="Glockner G."/>
            <person name="John U."/>
            <person name="Richards T."/>
            <person name="Worden A.Z."/>
            <person name="Zhang X."/>
            <person name="Grigoriev I.V."/>
            <person name="Allen A.E."/>
            <person name="Bidle K."/>
            <person name="Borodovsky M."/>
            <person name="Bowler C."/>
            <person name="Brownlee C."/>
            <person name="Cock J.M."/>
            <person name="Elias M."/>
            <person name="Gladyshev V.N."/>
            <person name="Groth M."/>
            <person name="Guda C."/>
            <person name="Hadaegh A."/>
            <person name="Iglesias-Rodriguez M.D."/>
            <person name="Jenkins J."/>
            <person name="Jones B.M."/>
            <person name="Lawson T."/>
            <person name="Leese F."/>
            <person name="Lindquist E."/>
            <person name="Lobanov A."/>
            <person name="Lomsadze A."/>
            <person name="Malik S.B."/>
            <person name="Marsh M.E."/>
            <person name="Mackinder L."/>
            <person name="Mock T."/>
            <person name="Mueller-Roeber B."/>
            <person name="Pagarete A."/>
            <person name="Parker M."/>
            <person name="Probert I."/>
            <person name="Quesneville H."/>
            <person name="Raines C."/>
            <person name="Rensing S.A."/>
            <person name="Riano-Pachon D.M."/>
            <person name="Richier S."/>
            <person name="Rokitta S."/>
            <person name="Shiraiwa Y."/>
            <person name="Soanes D.M."/>
            <person name="van der Giezen M."/>
            <person name="Wahlund T.M."/>
            <person name="Williams B."/>
            <person name="Wilson W."/>
            <person name="Wolfe G."/>
            <person name="Wurch L.L."/>
        </authorList>
    </citation>
    <scope>NUCLEOTIDE SEQUENCE</scope>
</reference>
<accession>A0A0D3KFY6</accession>
<dbReference type="GeneID" id="17279942"/>
<dbReference type="AlphaFoldDB" id="A0A0D3KFY6"/>
<sequence length="118" mass="13116">MCWRSAAIAFDERFLNACSLFHAGPTAGFSPFTCMALAASWAALAAPLDWYEGREVTKCRNGRQLDGEVAAVSARAQRFTIEWHDGSTEKVSERRLKALLKPPPRVPDLRYLRNGCAD</sequence>
<name>A0A0D3KFY6_EMIH1</name>
<evidence type="ECO:0000313" key="2">
    <source>
        <dbReference type="Proteomes" id="UP000013827"/>
    </source>
</evidence>
<evidence type="ECO:0008006" key="3">
    <source>
        <dbReference type="Google" id="ProtNLM"/>
    </source>
</evidence>
<dbReference type="RefSeq" id="XP_005787100.1">
    <property type="nucleotide sequence ID" value="XM_005787043.1"/>
</dbReference>
<dbReference type="PaxDb" id="2903-EOD34671"/>
<dbReference type="EnsemblProtists" id="EOD34671">
    <property type="protein sequence ID" value="EOD34671"/>
    <property type="gene ID" value="EMIHUDRAFT_228459"/>
</dbReference>
<dbReference type="Proteomes" id="UP000013827">
    <property type="component" value="Unassembled WGS sequence"/>
</dbReference>
<dbReference type="KEGG" id="ehx:EMIHUDRAFT_228459"/>